<dbReference type="Pfam" id="PF00126">
    <property type="entry name" value="HTH_1"/>
    <property type="match status" value="1"/>
</dbReference>
<evidence type="ECO:0000256" key="2">
    <source>
        <dbReference type="ARBA" id="ARBA00023015"/>
    </source>
</evidence>
<name>A0A3D9Z2T3_9HYPH</name>
<comment type="similarity">
    <text evidence="1">Belongs to the LysR transcriptional regulatory family.</text>
</comment>
<dbReference type="RefSeq" id="WP_115835184.1">
    <property type="nucleotide sequence ID" value="NZ_CP025086.1"/>
</dbReference>
<dbReference type="InterPro" id="IPR005119">
    <property type="entry name" value="LysR_subst-bd"/>
</dbReference>
<evidence type="ECO:0000313" key="7">
    <source>
        <dbReference type="Proteomes" id="UP000256900"/>
    </source>
</evidence>
<dbReference type="Gene3D" id="3.40.190.290">
    <property type="match status" value="1"/>
</dbReference>
<evidence type="ECO:0000256" key="3">
    <source>
        <dbReference type="ARBA" id="ARBA00023125"/>
    </source>
</evidence>
<dbReference type="InterPro" id="IPR036390">
    <property type="entry name" value="WH_DNA-bd_sf"/>
</dbReference>
<accession>A0A3D9Z2T3</accession>
<keyword evidence="7" id="KW-1185">Reference proteome</keyword>
<dbReference type="PANTHER" id="PTHR30126">
    <property type="entry name" value="HTH-TYPE TRANSCRIPTIONAL REGULATOR"/>
    <property type="match status" value="1"/>
</dbReference>
<dbReference type="SUPFAM" id="SSF46785">
    <property type="entry name" value="Winged helix' DNA-binding domain"/>
    <property type="match status" value="1"/>
</dbReference>
<dbReference type="SUPFAM" id="SSF53850">
    <property type="entry name" value="Periplasmic binding protein-like II"/>
    <property type="match status" value="1"/>
</dbReference>
<dbReference type="Gene3D" id="1.10.10.10">
    <property type="entry name" value="Winged helix-like DNA-binding domain superfamily/Winged helix DNA-binding domain"/>
    <property type="match status" value="1"/>
</dbReference>
<organism evidence="6 7">
    <name type="scientific">Methylovirgula ligni</name>
    <dbReference type="NCBI Taxonomy" id="569860"/>
    <lineage>
        <taxon>Bacteria</taxon>
        <taxon>Pseudomonadati</taxon>
        <taxon>Pseudomonadota</taxon>
        <taxon>Alphaproteobacteria</taxon>
        <taxon>Hyphomicrobiales</taxon>
        <taxon>Beijerinckiaceae</taxon>
        <taxon>Methylovirgula</taxon>
    </lineage>
</organism>
<evidence type="ECO:0000259" key="5">
    <source>
        <dbReference type="PROSITE" id="PS50931"/>
    </source>
</evidence>
<protein>
    <submittedName>
        <fullName evidence="6">LysR family transcriptional regulator</fullName>
    </submittedName>
</protein>
<dbReference type="EMBL" id="QUMO01000001">
    <property type="protein sequence ID" value="REF89411.1"/>
    <property type="molecule type" value="Genomic_DNA"/>
</dbReference>
<dbReference type="FunFam" id="1.10.10.10:FF:000001">
    <property type="entry name" value="LysR family transcriptional regulator"/>
    <property type="match status" value="1"/>
</dbReference>
<keyword evidence="2" id="KW-0805">Transcription regulation</keyword>
<dbReference type="GO" id="GO:0003700">
    <property type="term" value="F:DNA-binding transcription factor activity"/>
    <property type="evidence" value="ECO:0007669"/>
    <property type="project" value="InterPro"/>
</dbReference>
<evidence type="ECO:0000256" key="1">
    <source>
        <dbReference type="ARBA" id="ARBA00009437"/>
    </source>
</evidence>
<dbReference type="AlphaFoldDB" id="A0A3D9Z2T3"/>
<keyword evidence="4" id="KW-0804">Transcription</keyword>
<dbReference type="PROSITE" id="PS50931">
    <property type="entry name" value="HTH_LYSR"/>
    <property type="match status" value="1"/>
</dbReference>
<dbReference type="OrthoDB" id="9808620at2"/>
<dbReference type="PANTHER" id="PTHR30126:SF39">
    <property type="entry name" value="HTH-TYPE TRANSCRIPTIONAL REGULATOR CYSL"/>
    <property type="match status" value="1"/>
</dbReference>
<dbReference type="PRINTS" id="PR00039">
    <property type="entry name" value="HTHLYSR"/>
</dbReference>
<proteinExistence type="inferred from homology"/>
<dbReference type="Pfam" id="PF03466">
    <property type="entry name" value="LysR_substrate"/>
    <property type="match status" value="1"/>
</dbReference>
<reference evidence="6 7" key="1">
    <citation type="submission" date="2018-08" db="EMBL/GenBank/DDBJ databases">
        <title>Genomic Encyclopedia of Type Strains, Phase IV (KMG-IV): sequencing the most valuable type-strain genomes for metagenomic binning, comparative biology and taxonomic classification.</title>
        <authorList>
            <person name="Goeker M."/>
        </authorList>
    </citation>
    <scope>NUCLEOTIDE SEQUENCE [LARGE SCALE GENOMIC DNA]</scope>
    <source>
        <strain evidence="6 7">BW863</strain>
    </source>
</reference>
<dbReference type="InterPro" id="IPR036388">
    <property type="entry name" value="WH-like_DNA-bd_sf"/>
</dbReference>
<feature type="domain" description="HTH lysR-type" evidence="5">
    <location>
        <begin position="1"/>
        <end position="58"/>
    </location>
</feature>
<dbReference type="InterPro" id="IPR000847">
    <property type="entry name" value="LysR_HTH_N"/>
</dbReference>
<comment type="caution">
    <text evidence="6">The sequence shown here is derived from an EMBL/GenBank/DDBJ whole genome shotgun (WGS) entry which is preliminary data.</text>
</comment>
<gene>
    <name evidence="6" type="ORF">DES32_0632</name>
</gene>
<sequence>MTLEQLRIFVAAAEREHVTQAARDLNLTQSAVSAAIHALEARYAVKLFDRVGRRIALTQTGNVFLKEARGVLLRAADAEAALADLAGLKSGSLSIAASQTIGNYWLPPLALKFRAAYPGIALNIRISTTPLVADLVREGLVDLGLVEAEVDDPALSAMPMPGDELVVVVSSALALPAKAKPEALLKNLPWVLREKGSATRAMFERALKGLGLAARELNIVLELPSNEAVRTAVVTGAGAAALSRLVVADTLVCGALKQLDVALPKRRFFALKHREREATRAAQAFFALLKDNATRKP</sequence>
<dbReference type="Proteomes" id="UP000256900">
    <property type="component" value="Unassembled WGS sequence"/>
</dbReference>
<evidence type="ECO:0000256" key="4">
    <source>
        <dbReference type="ARBA" id="ARBA00023163"/>
    </source>
</evidence>
<dbReference type="GO" id="GO:0000976">
    <property type="term" value="F:transcription cis-regulatory region binding"/>
    <property type="evidence" value="ECO:0007669"/>
    <property type="project" value="TreeGrafter"/>
</dbReference>
<keyword evidence="3" id="KW-0238">DNA-binding</keyword>
<evidence type="ECO:0000313" key="6">
    <source>
        <dbReference type="EMBL" id="REF89411.1"/>
    </source>
</evidence>